<keyword evidence="2" id="KW-1185">Reference proteome</keyword>
<dbReference type="Gene3D" id="3.90.1720.10">
    <property type="entry name" value="endopeptidase domain like (from Nostoc punctiforme)"/>
    <property type="match status" value="1"/>
</dbReference>
<reference evidence="1 2" key="1">
    <citation type="submission" date="2020-06" db="EMBL/GenBank/DDBJ databases">
        <authorList>
            <person name="Li R."/>
            <person name="Bekaert M."/>
        </authorList>
    </citation>
    <scope>NUCLEOTIDE SEQUENCE [LARGE SCALE GENOMIC DNA]</scope>
    <source>
        <strain evidence="2">wild</strain>
    </source>
</reference>
<dbReference type="Pfam" id="PF06897">
    <property type="entry name" value="DUF1269"/>
    <property type="match status" value="1"/>
</dbReference>
<dbReference type="EMBL" id="CACVKT020010476">
    <property type="protein sequence ID" value="CAC5426798.1"/>
    <property type="molecule type" value="Genomic_DNA"/>
</dbReference>
<protein>
    <recommendedName>
        <fullName evidence="3">LRAT domain-containing protein</fullName>
    </recommendedName>
</protein>
<organism evidence="1 2">
    <name type="scientific">Mytilus coruscus</name>
    <name type="common">Sea mussel</name>
    <dbReference type="NCBI Taxonomy" id="42192"/>
    <lineage>
        <taxon>Eukaryota</taxon>
        <taxon>Metazoa</taxon>
        <taxon>Spiralia</taxon>
        <taxon>Lophotrochozoa</taxon>
        <taxon>Mollusca</taxon>
        <taxon>Bivalvia</taxon>
        <taxon>Autobranchia</taxon>
        <taxon>Pteriomorphia</taxon>
        <taxon>Mytilida</taxon>
        <taxon>Mytiloidea</taxon>
        <taxon>Mytilidae</taxon>
        <taxon>Mytilinae</taxon>
        <taxon>Mytilus</taxon>
    </lineage>
</organism>
<dbReference type="OrthoDB" id="6127557at2759"/>
<dbReference type="Proteomes" id="UP000507470">
    <property type="component" value="Unassembled WGS sequence"/>
</dbReference>
<proteinExistence type="predicted"/>
<name>A0A6J8F1F7_MYTCO</name>
<evidence type="ECO:0000313" key="1">
    <source>
        <dbReference type="EMBL" id="CAC5426798.1"/>
    </source>
</evidence>
<sequence>MTLPSGAKGIPDLWTFKKRVGPCSHIAVYRPLLKIYHHYLVKQLNINSIVIIHNVEGLSKSTPSGFYHIQEDEIEFTTKPPYLNKFESDHLDLKSGVYLIERPGYPITTFEKEKVIERATKQLVEKDYTFSSSNCEWFVILALTEVGECGQMEVEREVSKKVVGFLPAVGGSVWGALIGHVLIPVPVVGGIVGGVVGGLIGSRTHGTLHDRQREELRKQAIIQMATEIQYNGQGEAL</sequence>
<evidence type="ECO:0000313" key="2">
    <source>
        <dbReference type="Proteomes" id="UP000507470"/>
    </source>
</evidence>
<gene>
    <name evidence="1" type="ORF">MCOR_58475</name>
</gene>
<evidence type="ECO:0008006" key="3">
    <source>
        <dbReference type="Google" id="ProtNLM"/>
    </source>
</evidence>
<dbReference type="AlphaFoldDB" id="A0A6J8F1F7"/>
<dbReference type="InterPro" id="IPR009200">
    <property type="entry name" value="DUF1269_membrane"/>
</dbReference>
<accession>A0A6J8F1F7</accession>